<evidence type="ECO:0000313" key="3">
    <source>
        <dbReference type="EnsemblMetazoa" id="PPA39807.1"/>
    </source>
</evidence>
<dbReference type="AlphaFoldDB" id="A0A8R1YYZ5"/>
<reference evidence="3" key="2">
    <citation type="submission" date="2022-06" db="UniProtKB">
        <authorList>
            <consortium name="EnsemblMetazoa"/>
        </authorList>
    </citation>
    <scope>IDENTIFICATION</scope>
    <source>
        <strain evidence="3">PS312</strain>
    </source>
</reference>
<dbReference type="Gene3D" id="2.40.10.10">
    <property type="entry name" value="Trypsin-like serine proteases"/>
    <property type="match status" value="1"/>
</dbReference>
<dbReference type="InterPro" id="IPR001254">
    <property type="entry name" value="Trypsin_dom"/>
</dbReference>
<dbReference type="SUPFAM" id="SSF50494">
    <property type="entry name" value="Trypsin-like serine proteases"/>
    <property type="match status" value="1"/>
</dbReference>
<organism evidence="3 4">
    <name type="scientific">Pristionchus pacificus</name>
    <name type="common">Parasitic nematode worm</name>
    <dbReference type="NCBI Taxonomy" id="54126"/>
    <lineage>
        <taxon>Eukaryota</taxon>
        <taxon>Metazoa</taxon>
        <taxon>Ecdysozoa</taxon>
        <taxon>Nematoda</taxon>
        <taxon>Chromadorea</taxon>
        <taxon>Rhabditida</taxon>
        <taxon>Rhabditina</taxon>
        <taxon>Diplogasteromorpha</taxon>
        <taxon>Diplogasteroidea</taxon>
        <taxon>Neodiplogasteridae</taxon>
        <taxon>Pristionchus</taxon>
    </lineage>
</organism>
<dbReference type="Pfam" id="PF03761">
    <property type="entry name" value="DUF316"/>
    <property type="match status" value="1"/>
</dbReference>
<feature type="domain" description="Peptidase S1" evidence="2">
    <location>
        <begin position="42"/>
        <end position="329"/>
    </location>
</feature>
<accession>A0A8R1YYZ5</accession>
<sequence>MVLLFLLLLPTSTNSHFVQSPSASIQPVSSEQNNELQLNCGRVGGSKKIGLNKIDFGDLARPGQFPWAAALETTDGKRLCSASVISSRHVLTVAHCVLDTEKCIECMNGRKTENDEYEYSNANKTSDQSTWIIAYGGHCNTVGVTKLDDNCQQDNMKRVGVRAIAWDERYANFCAHYDMAIVELEREIQFDFEFGSILPICLAHPSFPYNGSILTFFGFGSVAEDNDAETRSSYSQLRYGVSPHYWTMRDGSEMTFDYRLSRNESERLNQPFLPRSQLARGDSGGGLSTTGCDGSTLLIGTITQSSKNTTQSYASVLATHIDEICTLTGVCPIDRC</sequence>
<protein>
    <submittedName>
        <fullName evidence="3">Trypsin</fullName>
    </submittedName>
</protein>
<dbReference type="PRINTS" id="PR00722">
    <property type="entry name" value="CHYMOTRYPSIN"/>
</dbReference>
<dbReference type="GO" id="GO:0004252">
    <property type="term" value="F:serine-type endopeptidase activity"/>
    <property type="evidence" value="ECO:0007669"/>
    <property type="project" value="InterPro"/>
</dbReference>
<dbReference type="EnsemblMetazoa" id="PPA39807.1">
    <property type="protein sequence ID" value="PPA39807.1"/>
    <property type="gene ID" value="WBGene00278176"/>
</dbReference>
<dbReference type="InterPro" id="IPR009003">
    <property type="entry name" value="Peptidase_S1_PA"/>
</dbReference>
<proteinExistence type="predicted"/>
<name>A0A8R1YYZ5_PRIPA</name>
<keyword evidence="4" id="KW-1185">Reference proteome</keyword>
<evidence type="ECO:0000256" key="1">
    <source>
        <dbReference type="SAM" id="SignalP"/>
    </source>
</evidence>
<dbReference type="GO" id="GO:0006508">
    <property type="term" value="P:proteolysis"/>
    <property type="evidence" value="ECO:0007669"/>
    <property type="project" value="InterPro"/>
</dbReference>
<dbReference type="InterPro" id="IPR005514">
    <property type="entry name" value="DUF316"/>
</dbReference>
<feature type="signal peptide" evidence="1">
    <location>
        <begin position="1"/>
        <end position="15"/>
    </location>
</feature>
<dbReference type="PROSITE" id="PS50240">
    <property type="entry name" value="TRYPSIN_DOM"/>
    <property type="match status" value="1"/>
</dbReference>
<evidence type="ECO:0000259" key="2">
    <source>
        <dbReference type="PROSITE" id="PS50240"/>
    </source>
</evidence>
<dbReference type="InterPro" id="IPR043504">
    <property type="entry name" value="Peptidase_S1_PA_chymotrypsin"/>
</dbReference>
<dbReference type="SMART" id="SM00020">
    <property type="entry name" value="Tryp_SPc"/>
    <property type="match status" value="1"/>
</dbReference>
<dbReference type="Proteomes" id="UP000005239">
    <property type="component" value="Unassembled WGS sequence"/>
</dbReference>
<feature type="chain" id="PRO_5035899418" evidence="1">
    <location>
        <begin position="16"/>
        <end position="336"/>
    </location>
</feature>
<keyword evidence="1" id="KW-0732">Signal</keyword>
<dbReference type="InterPro" id="IPR001314">
    <property type="entry name" value="Peptidase_S1A"/>
</dbReference>
<reference evidence="4" key="1">
    <citation type="journal article" date="2008" name="Nat. Genet.">
        <title>The Pristionchus pacificus genome provides a unique perspective on nematode lifestyle and parasitism.</title>
        <authorList>
            <person name="Dieterich C."/>
            <person name="Clifton S.W."/>
            <person name="Schuster L.N."/>
            <person name="Chinwalla A."/>
            <person name="Delehaunty K."/>
            <person name="Dinkelacker I."/>
            <person name="Fulton L."/>
            <person name="Fulton R."/>
            <person name="Godfrey J."/>
            <person name="Minx P."/>
            <person name="Mitreva M."/>
            <person name="Roeseler W."/>
            <person name="Tian H."/>
            <person name="Witte H."/>
            <person name="Yang S.P."/>
            <person name="Wilson R.K."/>
            <person name="Sommer R.J."/>
        </authorList>
    </citation>
    <scope>NUCLEOTIDE SEQUENCE [LARGE SCALE GENOMIC DNA]</scope>
    <source>
        <strain evidence="4">PS312</strain>
    </source>
</reference>
<gene>
    <name evidence="3" type="primary">WBGene00278176</name>
</gene>
<dbReference type="PANTHER" id="PTHR22596:SF16">
    <property type="entry name" value="PEPTIDASE S1 DOMAIN-CONTAINING PROTEIN"/>
    <property type="match status" value="1"/>
</dbReference>
<evidence type="ECO:0000313" key="4">
    <source>
        <dbReference type="Proteomes" id="UP000005239"/>
    </source>
</evidence>
<dbReference type="PANTHER" id="PTHR22596">
    <property type="entry name" value="TRYPSIN-LIKE PROTEASE PROTEIN 6"/>
    <property type="match status" value="1"/>
</dbReference>